<keyword evidence="2" id="KW-1185">Reference proteome</keyword>
<evidence type="ECO:0000313" key="2">
    <source>
        <dbReference type="Proteomes" id="UP000054564"/>
    </source>
</evidence>
<organism evidence="1 2">
    <name type="scientific">Puccinia striiformis f. sp. tritici PST-78</name>
    <dbReference type="NCBI Taxonomy" id="1165861"/>
    <lineage>
        <taxon>Eukaryota</taxon>
        <taxon>Fungi</taxon>
        <taxon>Dikarya</taxon>
        <taxon>Basidiomycota</taxon>
        <taxon>Pucciniomycotina</taxon>
        <taxon>Pucciniomycetes</taxon>
        <taxon>Pucciniales</taxon>
        <taxon>Pucciniaceae</taxon>
        <taxon>Puccinia</taxon>
    </lineage>
</organism>
<comment type="caution">
    <text evidence="1">The sequence shown here is derived from an EMBL/GenBank/DDBJ whole genome shotgun (WGS) entry which is preliminary data.</text>
</comment>
<dbReference type="OrthoDB" id="1421156at2759"/>
<gene>
    <name evidence="1" type="ORF">PSTG_06557</name>
</gene>
<sequence length="195" mass="21851">MNQLHERYIETCQHTYKHLTGLSPCLINLNGIISQTALILCHKLLKTPVKTHVCDGNFSSSMGLPCNHQIHQANKEGTQFTIDDFHQQWHIQIDLIPENHTEASPDSITAPTKENNENQYLILSSLLLIPYTLNNSSSSFIPPILAILPPFISKGLLAISLATPRSHSASDPPMLHNYLIVNLTLYPYSSYPVTR</sequence>
<evidence type="ECO:0000313" key="1">
    <source>
        <dbReference type="EMBL" id="KNF00147.1"/>
    </source>
</evidence>
<proteinExistence type="predicted"/>
<reference evidence="2" key="1">
    <citation type="submission" date="2014-03" db="EMBL/GenBank/DDBJ databases">
        <title>The Genome Sequence of Puccinia striiformis f. sp. tritici PST-78.</title>
        <authorList>
            <consortium name="The Broad Institute Genome Sequencing Platform"/>
            <person name="Cuomo C."/>
            <person name="Hulbert S."/>
            <person name="Chen X."/>
            <person name="Walker B."/>
            <person name="Young S.K."/>
            <person name="Zeng Q."/>
            <person name="Gargeya S."/>
            <person name="Fitzgerald M."/>
            <person name="Haas B."/>
            <person name="Abouelleil A."/>
            <person name="Alvarado L."/>
            <person name="Arachchi H.M."/>
            <person name="Berlin A.M."/>
            <person name="Chapman S.B."/>
            <person name="Goldberg J."/>
            <person name="Griggs A."/>
            <person name="Gujja S."/>
            <person name="Hansen M."/>
            <person name="Howarth C."/>
            <person name="Imamovic A."/>
            <person name="Larimer J."/>
            <person name="McCowan C."/>
            <person name="Montmayeur A."/>
            <person name="Murphy C."/>
            <person name="Neiman D."/>
            <person name="Pearson M."/>
            <person name="Priest M."/>
            <person name="Roberts A."/>
            <person name="Saif S."/>
            <person name="Shea T."/>
            <person name="Sisk P."/>
            <person name="Sykes S."/>
            <person name="Wortman J."/>
            <person name="Nusbaum C."/>
            <person name="Birren B."/>
        </authorList>
    </citation>
    <scope>NUCLEOTIDE SEQUENCE [LARGE SCALE GENOMIC DNA]</scope>
    <source>
        <strain evidence="2">race PST-78</strain>
    </source>
</reference>
<dbReference type="AlphaFoldDB" id="A0A0L0VLQ4"/>
<protein>
    <submittedName>
        <fullName evidence="1">Uncharacterized protein</fullName>
    </submittedName>
</protein>
<dbReference type="Proteomes" id="UP000054564">
    <property type="component" value="Unassembled WGS sequence"/>
</dbReference>
<dbReference type="EMBL" id="AJIL01000039">
    <property type="protein sequence ID" value="KNF00147.1"/>
    <property type="molecule type" value="Genomic_DNA"/>
</dbReference>
<accession>A0A0L0VLQ4</accession>
<name>A0A0L0VLQ4_9BASI</name>